<dbReference type="GO" id="GO:0034462">
    <property type="term" value="P:small-subunit processome assembly"/>
    <property type="evidence" value="ECO:0007669"/>
    <property type="project" value="TreeGrafter"/>
</dbReference>
<dbReference type="InterPro" id="IPR012677">
    <property type="entry name" value="Nucleotide-bd_a/b_plait_sf"/>
</dbReference>
<dbReference type="InterPro" id="IPR000504">
    <property type="entry name" value="RRM_dom"/>
</dbReference>
<dbReference type="Gene3D" id="3.30.70.330">
    <property type="match status" value="1"/>
</dbReference>
<dbReference type="PANTHER" id="PTHR12311">
    <property type="entry name" value="ACTIVATOR OF BASAL TRANSCRIPTION 1"/>
    <property type="match status" value="1"/>
</dbReference>
<comment type="caution">
    <text evidence="7">The sequence shown here is derived from an EMBL/GenBank/DDBJ whole genome shotgun (WGS) entry which is preliminary data.</text>
</comment>
<dbReference type="KEGG" id="bdw:94334582"/>
<proteinExistence type="inferred from homology"/>
<dbReference type="InterPro" id="IPR034353">
    <property type="entry name" value="ABT1/ESF2_RRM"/>
</dbReference>
<dbReference type="InterPro" id="IPR035979">
    <property type="entry name" value="RBD_domain_sf"/>
</dbReference>
<dbReference type="PANTHER" id="PTHR12311:SF7">
    <property type="entry name" value="ACTIVATOR OF BASAL TRANSCRIPTION 1"/>
    <property type="match status" value="1"/>
</dbReference>
<feature type="domain" description="RRM" evidence="6">
    <location>
        <begin position="35"/>
        <end position="118"/>
    </location>
</feature>
<evidence type="ECO:0000256" key="2">
    <source>
        <dbReference type="ARBA" id="ARBA00005819"/>
    </source>
</evidence>
<dbReference type="GO" id="GO:0000447">
    <property type="term" value="P:endonucleolytic cleavage in ITS1 to separate SSU-rRNA from 5.8S rRNA and LSU-rRNA from tricistronic rRNA transcript (SSU-rRNA, 5.8S rRNA, LSU-rRNA)"/>
    <property type="evidence" value="ECO:0007669"/>
    <property type="project" value="TreeGrafter"/>
</dbReference>
<accession>A0AAD9PLX2</accession>
<dbReference type="GeneID" id="94334582"/>
<keyword evidence="4" id="KW-0539">Nucleus</keyword>
<dbReference type="EMBL" id="JALLKP010000001">
    <property type="protein sequence ID" value="KAK2197285.1"/>
    <property type="molecule type" value="Genomic_DNA"/>
</dbReference>
<evidence type="ECO:0000256" key="4">
    <source>
        <dbReference type="ARBA" id="ARBA00023242"/>
    </source>
</evidence>
<dbReference type="GO" id="GO:0003723">
    <property type="term" value="F:RNA binding"/>
    <property type="evidence" value="ECO:0007669"/>
    <property type="project" value="UniProtKB-UniRule"/>
</dbReference>
<organism evidence="7 8">
    <name type="scientific">Babesia duncani</name>
    <dbReference type="NCBI Taxonomy" id="323732"/>
    <lineage>
        <taxon>Eukaryota</taxon>
        <taxon>Sar</taxon>
        <taxon>Alveolata</taxon>
        <taxon>Apicomplexa</taxon>
        <taxon>Aconoidasida</taxon>
        <taxon>Piroplasmida</taxon>
        <taxon>Babesiidae</taxon>
        <taxon>Babesia</taxon>
    </lineage>
</organism>
<name>A0AAD9PLX2_9APIC</name>
<comment type="subcellular location">
    <subcellularLocation>
        <location evidence="1">Nucleus</location>
        <location evidence="1">Nucleolus</location>
    </subcellularLocation>
</comment>
<dbReference type="GO" id="GO:0000480">
    <property type="term" value="P:endonucleolytic cleavage in 5'-ETS of tricistronic rRNA transcript (SSU-rRNA, 5.8S rRNA, LSU-rRNA)"/>
    <property type="evidence" value="ECO:0007669"/>
    <property type="project" value="TreeGrafter"/>
</dbReference>
<evidence type="ECO:0000256" key="5">
    <source>
        <dbReference type="PROSITE-ProRule" id="PRU00176"/>
    </source>
</evidence>
<dbReference type="RefSeq" id="XP_067804127.1">
    <property type="nucleotide sequence ID" value="XM_067945336.1"/>
</dbReference>
<dbReference type="GO" id="GO:0000472">
    <property type="term" value="P:endonucleolytic cleavage to generate mature 5'-end of SSU-rRNA from (SSU-rRNA, 5.8S rRNA, LSU-rRNA)"/>
    <property type="evidence" value="ECO:0007669"/>
    <property type="project" value="TreeGrafter"/>
</dbReference>
<dbReference type="Proteomes" id="UP001214638">
    <property type="component" value="Unassembled WGS sequence"/>
</dbReference>
<dbReference type="CDD" id="cd12263">
    <property type="entry name" value="RRM_ABT1_like"/>
    <property type="match status" value="1"/>
</dbReference>
<reference evidence="7" key="1">
    <citation type="journal article" date="2023" name="Nat. Microbiol.">
        <title>Babesia duncani multi-omics identifies virulence factors and drug targets.</title>
        <authorList>
            <person name="Singh P."/>
            <person name="Lonardi S."/>
            <person name="Liang Q."/>
            <person name="Vydyam P."/>
            <person name="Khabirova E."/>
            <person name="Fang T."/>
            <person name="Gihaz S."/>
            <person name="Thekkiniath J."/>
            <person name="Munshi M."/>
            <person name="Abel S."/>
            <person name="Ciampossin L."/>
            <person name="Batugedara G."/>
            <person name="Gupta M."/>
            <person name="Lu X.M."/>
            <person name="Lenz T."/>
            <person name="Chakravarty S."/>
            <person name="Cornillot E."/>
            <person name="Hu Y."/>
            <person name="Ma W."/>
            <person name="Gonzalez L.M."/>
            <person name="Sanchez S."/>
            <person name="Estrada K."/>
            <person name="Sanchez-Flores A."/>
            <person name="Montero E."/>
            <person name="Harb O.S."/>
            <person name="Le Roch K.G."/>
            <person name="Mamoun C.B."/>
        </authorList>
    </citation>
    <scope>NUCLEOTIDE SEQUENCE</scope>
    <source>
        <strain evidence="7">WA1</strain>
    </source>
</reference>
<dbReference type="AlphaFoldDB" id="A0AAD9PLX2"/>
<protein>
    <submittedName>
        <fullName evidence="7">Bifunctional ABT1-ESF2</fullName>
    </submittedName>
</protein>
<keyword evidence="3 5" id="KW-0694">RNA-binding</keyword>
<keyword evidence="8" id="KW-1185">Reference proteome</keyword>
<evidence type="ECO:0000313" key="7">
    <source>
        <dbReference type="EMBL" id="KAK2197285.1"/>
    </source>
</evidence>
<sequence>MTSQTHTNAEIDFQDLNESLENDESTCLETSDSQGIIFISRIPPYMNLSKLKNYFGKFGEIGRVYAAPESITDYKNRVKLGGNAKLKFKHAWIQYLDKKIAKRVAKTLNGHPVADGRKNGFYYGDLWNLKYLPKYKWCDLVAYFSQYKRNRTKKLHQVLEECRKRNFEYIEQMHAEKQHEHIAKKRGKLPKLLTPKTNGGVNSKDNVPTQLLEAILK</sequence>
<dbReference type="PROSITE" id="PS50102">
    <property type="entry name" value="RRM"/>
    <property type="match status" value="1"/>
</dbReference>
<evidence type="ECO:0000259" key="6">
    <source>
        <dbReference type="PROSITE" id="PS50102"/>
    </source>
</evidence>
<dbReference type="SUPFAM" id="SSF54928">
    <property type="entry name" value="RNA-binding domain, RBD"/>
    <property type="match status" value="1"/>
</dbReference>
<comment type="similarity">
    <text evidence="2">Belongs to the ESF2/ABP1 family.</text>
</comment>
<evidence type="ECO:0000313" key="8">
    <source>
        <dbReference type="Proteomes" id="UP001214638"/>
    </source>
</evidence>
<dbReference type="InterPro" id="IPR039119">
    <property type="entry name" value="ABT1/Esf2"/>
</dbReference>
<evidence type="ECO:0000256" key="3">
    <source>
        <dbReference type="ARBA" id="ARBA00022884"/>
    </source>
</evidence>
<dbReference type="GO" id="GO:0005730">
    <property type="term" value="C:nucleolus"/>
    <property type="evidence" value="ECO:0007669"/>
    <property type="project" value="UniProtKB-SubCell"/>
</dbReference>
<evidence type="ECO:0000256" key="1">
    <source>
        <dbReference type="ARBA" id="ARBA00004604"/>
    </source>
</evidence>
<gene>
    <name evidence="7" type="ORF">BdWA1_000284</name>
</gene>